<comment type="caution">
    <text evidence="2">The sequence shown here is derived from an EMBL/GenBank/DDBJ whole genome shotgun (WGS) entry which is preliminary data.</text>
</comment>
<feature type="domain" description="Amine oxidase" evidence="1">
    <location>
        <begin position="62"/>
        <end position="553"/>
    </location>
</feature>
<evidence type="ECO:0000259" key="1">
    <source>
        <dbReference type="Pfam" id="PF01593"/>
    </source>
</evidence>
<dbReference type="SUPFAM" id="SSF51905">
    <property type="entry name" value="FAD/NAD(P)-binding domain"/>
    <property type="match status" value="1"/>
</dbReference>
<dbReference type="AlphaFoldDB" id="A0A1Y1U964"/>
<dbReference type="Gene3D" id="3.50.50.60">
    <property type="entry name" value="FAD/NAD(P)-binding domain"/>
    <property type="match status" value="1"/>
</dbReference>
<dbReference type="GeneID" id="33558896"/>
<dbReference type="SUPFAM" id="SSF54373">
    <property type="entry name" value="FAD-linked reductases, C-terminal domain"/>
    <property type="match status" value="1"/>
</dbReference>
<gene>
    <name evidence="2" type="ORF">BD324DRAFT_638167</name>
</gene>
<protein>
    <recommendedName>
        <fullName evidence="1">Amine oxidase domain-containing protein</fullName>
    </recommendedName>
</protein>
<sequence length="583" mass="64276">MVDEQLLLDRIKNQILSPAPQAYCHDPGLMPYDIYKAAGGLKGSLGRLDRPERIAIIGSGVTGLTIAALCTQIGAGQIDLFEAKSKVGGRLDCAIEEGGQVWYPNGAMRIGPSSALTLGTMREFACGMRPNFPDPGKFMTGCDHKGRVYDWMPGEPVPEVYAKVNAAFEAYVNEDVMKDGQVVFTAPNNIRRLLCSSKLDERLKAVPMIQRFVDEFANKDFYEVLKIIFSERGGFASPGGLSLSAEDIRMMASAGIGTGPFDAIFQKSGLLLSSILTNGHEDQQGSFVVLKGSRAIDAPISIFGDRLAAYVEDCGVDLYTSTVVHTMERVESSKDQHKLFWRRADGSEHSGVYDTVFVCTPCHTMLNYIEGLPDLLGPQTVADLSRVRPIASTKVFATIKNLFHEFPNFYYCVTSDEEFQQMYLMETADPDRLAVLLSYSWGGDALRLDSHGDDEQLGSAVLAQVRRVIGRSTYPGAAKYFEDDQVQNLKVKRWHPEHDIEGAFGLERPGDGASRHRLVHHPLNVTNNLYIAGADLSHDAGWVEPAIISGYMAVISKLRQGGKVKEEVDRVAVFDQNLINFRE</sequence>
<dbReference type="InParanoid" id="A0A1Y1U964"/>
<dbReference type="Proteomes" id="UP000193218">
    <property type="component" value="Unassembled WGS sequence"/>
</dbReference>
<dbReference type="STRING" id="4999.A0A1Y1U964"/>
<proteinExistence type="predicted"/>
<dbReference type="Gene3D" id="1.10.405.40">
    <property type="match status" value="1"/>
</dbReference>
<dbReference type="InterPro" id="IPR002937">
    <property type="entry name" value="Amino_oxidase"/>
</dbReference>
<evidence type="ECO:0000313" key="2">
    <source>
        <dbReference type="EMBL" id="ORX34046.1"/>
    </source>
</evidence>
<accession>A0A1Y1U964</accession>
<dbReference type="OrthoDB" id="438553at2759"/>
<dbReference type="PANTHER" id="PTHR42923:SF3">
    <property type="entry name" value="PROTOPORPHYRINOGEN OXIDASE"/>
    <property type="match status" value="1"/>
</dbReference>
<dbReference type="InterPro" id="IPR036188">
    <property type="entry name" value="FAD/NAD-bd_sf"/>
</dbReference>
<dbReference type="GO" id="GO:0016491">
    <property type="term" value="F:oxidoreductase activity"/>
    <property type="evidence" value="ECO:0007669"/>
    <property type="project" value="InterPro"/>
</dbReference>
<dbReference type="EMBL" id="NBSH01000016">
    <property type="protein sequence ID" value="ORX34046.1"/>
    <property type="molecule type" value="Genomic_DNA"/>
</dbReference>
<evidence type="ECO:0000313" key="3">
    <source>
        <dbReference type="Proteomes" id="UP000193218"/>
    </source>
</evidence>
<dbReference type="Pfam" id="PF01593">
    <property type="entry name" value="Amino_oxidase"/>
    <property type="match status" value="1"/>
</dbReference>
<dbReference type="PANTHER" id="PTHR42923">
    <property type="entry name" value="PROTOPORPHYRINOGEN OXIDASE"/>
    <property type="match status" value="1"/>
</dbReference>
<name>A0A1Y1U964_9TREE</name>
<keyword evidence="3" id="KW-1185">Reference proteome</keyword>
<reference evidence="2 3" key="1">
    <citation type="submission" date="2017-03" db="EMBL/GenBank/DDBJ databases">
        <title>Widespread Adenine N6-methylation of Active Genes in Fungi.</title>
        <authorList>
            <consortium name="DOE Joint Genome Institute"/>
            <person name="Mondo S.J."/>
            <person name="Dannebaum R.O."/>
            <person name="Kuo R.C."/>
            <person name="Louie K.B."/>
            <person name="Bewick A.J."/>
            <person name="Labutti K."/>
            <person name="Haridas S."/>
            <person name="Kuo A."/>
            <person name="Salamov A."/>
            <person name="Ahrendt S.R."/>
            <person name="Lau R."/>
            <person name="Bowen B.P."/>
            <person name="Lipzen A."/>
            <person name="Sullivan W."/>
            <person name="Andreopoulos W.B."/>
            <person name="Clum A."/>
            <person name="Lindquist E."/>
            <person name="Daum C."/>
            <person name="Northen T.R."/>
            <person name="Ramamoorthy G."/>
            <person name="Schmitz R.J."/>
            <person name="Gryganskyi A."/>
            <person name="Culley D."/>
            <person name="Magnuson J."/>
            <person name="James T.Y."/>
            <person name="O'Malley M.A."/>
            <person name="Stajich J.E."/>
            <person name="Spatafora J.W."/>
            <person name="Visel A."/>
            <person name="Grigoriev I.V."/>
        </authorList>
    </citation>
    <scope>NUCLEOTIDE SEQUENCE [LARGE SCALE GENOMIC DNA]</scope>
    <source>
        <strain evidence="2 3">NRRL Y-17943</strain>
    </source>
</reference>
<dbReference type="RefSeq" id="XP_021868334.1">
    <property type="nucleotide sequence ID" value="XM_022017087.1"/>
</dbReference>
<dbReference type="InterPro" id="IPR050464">
    <property type="entry name" value="Zeta_carotene_desat/Oxidored"/>
</dbReference>
<organism evidence="2 3">
    <name type="scientific">Kockovaella imperatae</name>
    <dbReference type="NCBI Taxonomy" id="4999"/>
    <lineage>
        <taxon>Eukaryota</taxon>
        <taxon>Fungi</taxon>
        <taxon>Dikarya</taxon>
        <taxon>Basidiomycota</taxon>
        <taxon>Agaricomycotina</taxon>
        <taxon>Tremellomycetes</taxon>
        <taxon>Tremellales</taxon>
        <taxon>Cuniculitremaceae</taxon>
        <taxon>Kockovaella</taxon>
    </lineage>
</organism>
<dbReference type="Gene3D" id="3.90.660.10">
    <property type="match status" value="1"/>
</dbReference>